<dbReference type="RefSeq" id="WP_244351831.1">
    <property type="nucleotide sequence ID" value="NZ_JAFIRA010000039.1"/>
</dbReference>
<reference evidence="1" key="1">
    <citation type="submission" date="2021-02" db="EMBL/GenBank/DDBJ databases">
        <title>The CRISPR/cas machinery reduction and long-range gene transfer in the hot spring cyanobacterium Synechococcus.</title>
        <authorList>
            <person name="Dvorak P."/>
            <person name="Jahodarova E."/>
            <person name="Hasler P."/>
            <person name="Poulickova A."/>
        </authorList>
    </citation>
    <scope>NUCLEOTIDE SEQUENCE</scope>
    <source>
        <strain evidence="1">Rupite</strain>
    </source>
</reference>
<name>A0ABT0CDM5_THEVL</name>
<proteinExistence type="predicted"/>
<dbReference type="EMBL" id="JAFIRA010000039">
    <property type="protein sequence ID" value="MCJ2543872.1"/>
    <property type="molecule type" value="Genomic_DNA"/>
</dbReference>
<organism evidence="1 2">
    <name type="scientific">Thermostichus vulcanus str. 'Rupite'</name>
    <dbReference type="NCBI Taxonomy" id="2813851"/>
    <lineage>
        <taxon>Bacteria</taxon>
        <taxon>Bacillati</taxon>
        <taxon>Cyanobacteriota</taxon>
        <taxon>Cyanophyceae</taxon>
        <taxon>Thermostichales</taxon>
        <taxon>Thermostichaceae</taxon>
        <taxon>Thermostichus</taxon>
    </lineage>
</organism>
<evidence type="ECO:0000313" key="2">
    <source>
        <dbReference type="Proteomes" id="UP000830835"/>
    </source>
</evidence>
<dbReference type="Proteomes" id="UP000830835">
    <property type="component" value="Unassembled WGS sequence"/>
</dbReference>
<comment type="caution">
    <text evidence="1">The sequence shown here is derived from an EMBL/GenBank/DDBJ whole genome shotgun (WGS) entry which is preliminary data.</text>
</comment>
<keyword evidence="2" id="KW-1185">Reference proteome</keyword>
<protein>
    <submittedName>
        <fullName evidence="1">Uncharacterized protein</fullName>
    </submittedName>
</protein>
<gene>
    <name evidence="1" type="ORF">JX360_13335</name>
</gene>
<accession>A0ABT0CDM5</accession>
<sequence>MLGTLQSSTIRVEVEAGSSTLRRCLTEMELLRQWIWPQQLQGSLPESLEMGSTFNAQCGPVSIMHQVETLLPERLRLLMWGGADGYCDWLWGNGWVQLRVEAVSLLPLGMGQLLILRQLQQFAQHQEQRESSKGSSR</sequence>
<evidence type="ECO:0000313" key="1">
    <source>
        <dbReference type="EMBL" id="MCJ2543872.1"/>
    </source>
</evidence>